<reference evidence="2" key="1">
    <citation type="journal article" date="2015" name="Nature">
        <title>Complex archaea that bridge the gap between prokaryotes and eukaryotes.</title>
        <authorList>
            <person name="Spang A."/>
            <person name="Saw J.H."/>
            <person name="Jorgensen S.L."/>
            <person name="Zaremba-Niedzwiedzka K."/>
            <person name="Martijn J."/>
            <person name="Lind A.E."/>
            <person name="van Eijk R."/>
            <person name="Schleper C."/>
            <person name="Guy L."/>
            <person name="Ettema T.J."/>
        </authorList>
    </citation>
    <scope>NUCLEOTIDE SEQUENCE</scope>
</reference>
<accession>A0A0F9AU01</accession>
<evidence type="ECO:0000313" key="2">
    <source>
        <dbReference type="EMBL" id="KKL12925.1"/>
    </source>
</evidence>
<keyword evidence="1" id="KW-0472">Membrane</keyword>
<dbReference type="EMBL" id="LAZR01041068">
    <property type="protein sequence ID" value="KKL12925.1"/>
    <property type="molecule type" value="Genomic_DNA"/>
</dbReference>
<evidence type="ECO:0008006" key="3">
    <source>
        <dbReference type="Google" id="ProtNLM"/>
    </source>
</evidence>
<feature type="non-terminal residue" evidence="2">
    <location>
        <position position="1"/>
    </location>
</feature>
<feature type="transmembrane region" description="Helical" evidence="1">
    <location>
        <begin position="69"/>
        <end position="90"/>
    </location>
</feature>
<proteinExistence type="predicted"/>
<protein>
    <recommendedName>
        <fullName evidence="3">DUF1360 domain-containing protein</fullName>
    </recommendedName>
</protein>
<comment type="caution">
    <text evidence="2">The sequence shown here is derived from an EMBL/GenBank/DDBJ whole genome shotgun (WGS) entry which is preliminary data.</text>
</comment>
<dbReference type="AlphaFoldDB" id="A0A0F9AU01"/>
<keyword evidence="1" id="KW-0812">Transmembrane</keyword>
<sequence length="131" mass="14727">LPDRTGGVSDFQNPSQRIAAGGHCHSLDSREMKLIAFAAIGRLLVWTIQTSGPTQRIKTWLNTDFTNELWACDFCLGFWVFAGLAALFEINILEPYYFPIFSEIITGLVASFVVHLARIGWTAKWGYEVLE</sequence>
<keyword evidence="1" id="KW-1133">Transmembrane helix</keyword>
<name>A0A0F9AU01_9ZZZZ</name>
<gene>
    <name evidence="2" type="ORF">LCGC14_2530900</name>
</gene>
<feature type="transmembrane region" description="Helical" evidence="1">
    <location>
        <begin position="96"/>
        <end position="117"/>
    </location>
</feature>
<evidence type="ECO:0000256" key="1">
    <source>
        <dbReference type="SAM" id="Phobius"/>
    </source>
</evidence>
<organism evidence="2">
    <name type="scientific">marine sediment metagenome</name>
    <dbReference type="NCBI Taxonomy" id="412755"/>
    <lineage>
        <taxon>unclassified sequences</taxon>
        <taxon>metagenomes</taxon>
        <taxon>ecological metagenomes</taxon>
    </lineage>
</organism>